<accession>A0A7M7RGP7</accession>
<sequence length="761" mass="83919">MALDDRWRSMQELDEYTLSLEKKRGHTPNGSPVKSKNDVTDGNEEDEIIIEPHPFFNPWVYVTMTCIANVVYISSIGGYVSASLSTIEQRFQLKSSQSGAITIINDVAGMLAILFVTHFGHSRHRPRIAGTAFAISGLGTILCALPHFFFDPPVAMMQKMSGLGGSNGTTSTGGGDWAIQDMCYPEDSLGPSQPPEQCDATEKSTSGSLIWQVGWILFGQILCGFGSCAQPLCITYLDDNVKNKRNTTIFVGIIFSTFALGPTTGFMLATTCLSRPTFFYDPSVPPPAVPQGHPYYIGAWWLGFLINGGMLLIVSIPFFFFPKTMRRQVRNEVPDDAADRSSEVKSTEQNRKGEGDDDSHTMYSTKKEIRPNQLGLSSFISDFFQTLKRIITNVTAMSVFLATASEISGHVGWFIFGPKFMYTQFRLPPAKSSMLFGMMMLPGPIFGNLFASLIVRKFKLDSKGCAKMILMIYTVLVILSPLLYWLGCDNPSNAGLVVPYHTDPSGVSPLPFATLPTNVEYSDDLTASCNVECNCSPDFVPVCGSDGLTYATACHAGCRDVVMVDVDGVNSTIFVECSCIPEMKSNSTVIVGIEELSSGFAYPAECPWSCDKLYYFLGMMLFGSLLGSTVYNPAFMLQFRSHREEDRSTALGFSNVLMKLLAFIPGPVYFGAIIEKTCLLFQESCGKTGNCLVYDIKAFRLVFTLFSSCGRVLAFSFFVVAFLSVRKQKKEEEGFVKMHPLPTQGSTSQDKDEMEWKYTTV</sequence>
<dbReference type="GO" id="GO:0016323">
    <property type="term" value="C:basolateral plasma membrane"/>
    <property type="evidence" value="ECO:0000318"/>
    <property type="project" value="GO_Central"/>
</dbReference>
<dbReference type="OMA" id="AKMILMI"/>
<dbReference type="PROSITE" id="PS00282">
    <property type="entry name" value="KAZAL_1"/>
    <property type="match status" value="1"/>
</dbReference>
<evidence type="ECO:0000256" key="5">
    <source>
        <dbReference type="ARBA" id="ARBA00022989"/>
    </source>
</evidence>
<evidence type="ECO:0000256" key="7">
    <source>
        <dbReference type="ARBA" id="ARBA00023157"/>
    </source>
</evidence>
<feature type="transmembrane region" description="Helical" evidence="8">
    <location>
        <begin position="249"/>
        <end position="269"/>
    </location>
</feature>
<dbReference type="PROSITE" id="PS51465">
    <property type="entry name" value="KAZAL_2"/>
    <property type="match status" value="1"/>
</dbReference>
<feature type="transmembrane region" description="Helical" evidence="8">
    <location>
        <begin position="132"/>
        <end position="150"/>
    </location>
</feature>
<dbReference type="InterPro" id="IPR036259">
    <property type="entry name" value="MFS_trans_sf"/>
</dbReference>
<dbReference type="GO" id="GO:0006811">
    <property type="term" value="P:monoatomic ion transport"/>
    <property type="evidence" value="ECO:0007669"/>
    <property type="project" value="UniProtKB-KW"/>
</dbReference>
<dbReference type="InterPro" id="IPR004156">
    <property type="entry name" value="OATP"/>
</dbReference>
<evidence type="ECO:0000259" key="10">
    <source>
        <dbReference type="PROSITE" id="PS51465"/>
    </source>
</evidence>
<dbReference type="Gene3D" id="1.20.1250.20">
    <property type="entry name" value="MFS general substrate transporter like domains"/>
    <property type="match status" value="1"/>
</dbReference>
<feature type="domain" description="Kazal-like" evidence="10">
    <location>
        <begin position="523"/>
        <end position="581"/>
    </location>
</feature>
<dbReference type="KEGG" id="spu:581041"/>
<dbReference type="OrthoDB" id="5062115at2759"/>
<evidence type="ECO:0000256" key="6">
    <source>
        <dbReference type="ARBA" id="ARBA00023136"/>
    </source>
</evidence>
<feature type="transmembrane region" description="Helical" evidence="8">
    <location>
        <begin position="436"/>
        <end position="456"/>
    </location>
</feature>
<keyword evidence="5 8" id="KW-1133">Transmembrane helix</keyword>
<feature type="transmembrane region" description="Helical" evidence="8">
    <location>
        <begin position="702"/>
        <end position="725"/>
    </location>
</feature>
<dbReference type="NCBIfam" id="TIGR00805">
    <property type="entry name" value="oat"/>
    <property type="match status" value="1"/>
</dbReference>
<proteinExistence type="inferred from homology"/>
<evidence type="ECO:0000256" key="2">
    <source>
        <dbReference type="ARBA" id="ARBA00009657"/>
    </source>
</evidence>
<feature type="transmembrane region" description="Helical" evidence="8">
    <location>
        <begin position="213"/>
        <end position="237"/>
    </location>
</feature>
<reference evidence="12" key="1">
    <citation type="submission" date="2015-02" db="EMBL/GenBank/DDBJ databases">
        <title>Genome sequencing for Strongylocentrotus purpuratus.</title>
        <authorList>
            <person name="Murali S."/>
            <person name="Liu Y."/>
            <person name="Vee V."/>
            <person name="English A."/>
            <person name="Wang M."/>
            <person name="Skinner E."/>
            <person name="Han Y."/>
            <person name="Muzny D.M."/>
            <person name="Worley K.C."/>
            <person name="Gibbs R.A."/>
        </authorList>
    </citation>
    <scope>NUCLEOTIDE SEQUENCE</scope>
</reference>
<protein>
    <recommendedName>
        <fullName evidence="8">Solute carrier organic anion transporter family member</fullName>
    </recommendedName>
</protein>
<keyword evidence="7" id="KW-1015">Disulfide bond</keyword>
<evidence type="ECO:0000256" key="3">
    <source>
        <dbReference type="ARBA" id="ARBA00022475"/>
    </source>
</evidence>
<dbReference type="PANTHER" id="PTHR11388">
    <property type="entry name" value="ORGANIC ANION TRANSPORTER"/>
    <property type="match status" value="1"/>
</dbReference>
<keyword evidence="4 8" id="KW-0812">Transmembrane</keyword>
<feature type="transmembrane region" description="Helical" evidence="8">
    <location>
        <begin position="100"/>
        <end position="120"/>
    </location>
</feature>
<dbReference type="InParanoid" id="A0A7M7RGP7"/>
<evidence type="ECO:0000256" key="8">
    <source>
        <dbReference type="RuleBase" id="RU362056"/>
    </source>
</evidence>
<feature type="transmembrane region" description="Helical" evidence="8">
    <location>
        <begin position="613"/>
        <end position="635"/>
    </location>
</feature>
<dbReference type="CDD" id="cd17336">
    <property type="entry name" value="MFS_SLCO_OATP"/>
    <property type="match status" value="1"/>
</dbReference>
<feature type="transmembrane region" description="Helical" evidence="8">
    <location>
        <begin position="468"/>
        <end position="487"/>
    </location>
</feature>
<comment type="subcellular location">
    <subcellularLocation>
        <location evidence="1 8">Cell membrane</location>
        <topology evidence="1 8">Multi-pass membrane protein</topology>
    </subcellularLocation>
</comment>
<dbReference type="Pfam" id="PF07648">
    <property type="entry name" value="Kazal_2"/>
    <property type="match status" value="1"/>
</dbReference>
<feature type="transmembrane region" description="Helical" evidence="8">
    <location>
        <begin position="656"/>
        <end position="674"/>
    </location>
</feature>
<dbReference type="GO" id="GO:0015347">
    <property type="term" value="F:sodium-independent organic anion transmembrane transporter activity"/>
    <property type="evidence" value="ECO:0000318"/>
    <property type="project" value="GO_Central"/>
</dbReference>
<keyword evidence="8" id="KW-0813">Transport</keyword>
<dbReference type="EnsemblMetazoa" id="XM_781065">
    <property type="protein sequence ID" value="XP_786158"/>
    <property type="gene ID" value="LOC581041"/>
</dbReference>
<keyword evidence="6 8" id="KW-0472">Membrane</keyword>
<dbReference type="Gene3D" id="3.30.60.30">
    <property type="match status" value="1"/>
</dbReference>
<comment type="similarity">
    <text evidence="2 8">Belongs to the organo anion transporter (TC 2.A.60) family.</text>
</comment>
<dbReference type="PANTHER" id="PTHR11388:SF142">
    <property type="entry name" value="SOLUTE CARRIER ORGANIC ANION TRANSPORTER FAMILY MEMBER 5A1"/>
    <property type="match status" value="1"/>
</dbReference>
<evidence type="ECO:0000256" key="9">
    <source>
        <dbReference type="SAM" id="MobiDB-lite"/>
    </source>
</evidence>
<evidence type="ECO:0000256" key="1">
    <source>
        <dbReference type="ARBA" id="ARBA00004651"/>
    </source>
</evidence>
<dbReference type="Pfam" id="PF03137">
    <property type="entry name" value="OATP"/>
    <property type="match status" value="1"/>
</dbReference>
<keyword evidence="3" id="KW-1003">Cell membrane</keyword>
<dbReference type="SMART" id="SM00280">
    <property type="entry name" value="KAZAL"/>
    <property type="match status" value="1"/>
</dbReference>
<feature type="region of interest" description="Disordered" evidence="9">
    <location>
        <begin position="333"/>
        <end position="364"/>
    </location>
</feature>
<dbReference type="InterPro" id="IPR002350">
    <property type="entry name" value="Kazal_dom"/>
</dbReference>
<feature type="transmembrane region" description="Helical" evidence="8">
    <location>
        <begin position="59"/>
        <end position="80"/>
    </location>
</feature>
<dbReference type="SUPFAM" id="SSF100895">
    <property type="entry name" value="Kazal-type serine protease inhibitors"/>
    <property type="match status" value="1"/>
</dbReference>
<organism evidence="11 12">
    <name type="scientific">Strongylocentrotus purpuratus</name>
    <name type="common">Purple sea urchin</name>
    <dbReference type="NCBI Taxonomy" id="7668"/>
    <lineage>
        <taxon>Eukaryota</taxon>
        <taxon>Metazoa</taxon>
        <taxon>Echinodermata</taxon>
        <taxon>Eleutherozoa</taxon>
        <taxon>Echinozoa</taxon>
        <taxon>Echinoidea</taxon>
        <taxon>Euechinoidea</taxon>
        <taxon>Echinacea</taxon>
        <taxon>Camarodonta</taxon>
        <taxon>Echinidea</taxon>
        <taxon>Strongylocentrotidae</taxon>
        <taxon>Strongylocentrotus</taxon>
    </lineage>
</organism>
<feature type="transmembrane region" description="Helical" evidence="8">
    <location>
        <begin position="299"/>
        <end position="321"/>
    </location>
</feature>
<keyword evidence="8" id="KW-0406">Ion transport</keyword>
<dbReference type="Proteomes" id="UP000007110">
    <property type="component" value="Unassembled WGS sequence"/>
</dbReference>
<dbReference type="GO" id="GO:0043252">
    <property type="term" value="P:sodium-independent organic anion transport"/>
    <property type="evidence" value="ECO:0000318"/>
    <property type="project" value="GO_Central"/>
</dbReference>
<dbReference type="AlphaFoldDB" id="A0A7M7RGP7"/>
<evidence type="ECO:0000256" key="4">
    <source>
        <dbReference type="ARBA" id="ARBA00022692"/>
    </source>
</evidence>
<evidence type="ECO:0000313" key="12">
    <source>
        <dbReference type="Proteomes" id="UP000007110"/>
    </source>
</evidence>
<feature type="transmembrane region" description="Helical" evidence="8">
    <location>
        <begin position="394"/>
        <end position="416"/>
    </location>
</feature>
<dbReference type="GeneID" id="581041"/>
<reference evidence="11" key="2">
    <citation type="submission" date="2021-01" db="UniProtKB">
        <authorList>
            <consortium name="EnsemblMetazoa"/>
        </authorList>
    </citation>
    <scope>IDENTIFICATION</scope>
</reference>
<evidence type="ECO:0000313" key="11">
    <source>
        <dbReference type="EnsemblMetazoa" id="XP_786158"/>
    </source>
</evidence>
<dbReference type="SUPFAM" id="SSF103473">
    <property type="entry name" value="MFS general substrate transporter"/>
    <property type="match status" value="1"/>
</dbReference>
<dbReference type="RefSeq" id="XP_786158.4">
    <property type="nucleotide sequence ID" value="XM_781065.5"/>
</dbReference>
<keyword evidence="12" id="KW-1185">Reference proteome</keyword>
<name>A0A7M7RGP7_STRPU</name>
<feature type="region of interest" description="Disordered" evidence="9">
    <location>
        <begin position="19"/>
        <end position="42"/>
    </location>
</feature>
<dbReference type="InterPro" id="IPR036058">
    <property type="entry name" value="Kazal_dom_sf"/>
</dbReference>